<dbReference type="Gene3D" id="3.40.830.10">
    <property type="entry name" value="LigB-like"/>
    <property type="match status" value="1"/>
</dbReference>
<dbReference type="AlphaFoldDB" id="A0A8J1XTE8"/>
<proteinExistence type="predicted"/>
<evidence type="ECO:0000259" key="1">
    <source>
        <dbReference type="Pfam" id="PF02900"/>
    </source>
</evidence>
<accession>A0A8J1XTE8</accession>
<dbReference type="SUPFAM" id="SSF53213">
    <property type="entry name" value="LigB-like"/>
    <property type="match status" value="1"/>
</dbReference>
<name>A0A8J1XTE8_OWEFU</name>
<dbReference type="InterPro" id="IPR004183">
    <property type="entry name" value="Xdiol_dOase_suB"/>
</dbReference>
<organism evidence="2 3">
    <name type="scientific">Owenia fusiformis</name>
    <name type="common">Polychaete worm</name>
    <dbReference type="NCBI Taxonomy" id="6347"/>
    <lineage>
        <taxon>Eukaryota</taxon>
        <taxon>Metazoa</taxon>
        <taxon>Spiralia</taxon>
        <taxon>Lophotrochozoa</taxon>
        <taxon>Annelida</taxon>
        <taxon>Polychaeta</taxon>
        <taxon>Sedentaria</taxon>
        <taxon>Canalipalpata</taxon>
        <taxon>Sabellida</taxon>
        <taxon>Oweniida</taxon>
        <taxon>Oweniidae</taxon>
        <taxon>Owenia</taxon>
    </lineage>
</organism>
<dbReference type="GO" id="GO:0008198">
    <property type="term" value="F:ferrous iron binding"/>
    <property type="evidence" value="ECO:0007669"/>
    <property type="project" value="InterPro"/>
</dbReference>
<gene>
    <name evidence="2" type="ORF">OFUS_LOCUS20527</name>
</gene>
<comment type="caution">
    <text evidence="2">The sequence shown here is derived from an EMBL/GenBank/DDBJ whole genome shotgun (WGS) entry which is preliminary data.</text>
</comment>
<reference evidence="2" key="1">
    <citation type="submission" date="2022-03" db="EMBL/GenBank/DDBJ databases">
        <authorList>
            <person name="Martin C."/>
        </authorList>
    </citation>
    <scope>NUCLEOTIDE SEQUENCE</scope>
</reference>
<keyword evidence="3" id="KW-1185">Reference proteome</keyword>
<dbReference type="OrthoDB" id="2132071at2759"/>
<dbReference type="Pfam" id="PF02900">
    <property type="entry name" value="LigB"/>
    <property type="match status" value="1"/>
</dbReference>
<protein>
    <recommendedName>
        <fullName evidence="1">Extradiol ring-cleavage dioxygenase class III enzyme subunit B domain-containing protein</fullName>
    </recommendedName>
</protein>
<evidence type="ECO:0000313" key="3">
    <source>
        <dbReference type="Proteomes" id="UP000749559"/>
    </source>
</evidence>
<evidence type="ECO:0000313" key="2">
    <source>
        <dbReference type="EMBL" id="CAH1796076.1"/>
    </source>
</evidence>
<dbReference type="EMBL" id="CAIIXF020000010">
    <property type="protein sequence ID" value="CAH1796076.1"/>
    <property type="molecule type" value="Genomic_DNA"/>
</dbReference>
<dbReference type="Proteomes" id="UP000749559">
    <property type="component" value="Unassembled WGS sequence"/>
</dbReference>
<feature type="domain" description="Extradiol ring-cleavage dioxygenase class III enzyme subunit B" evidence="1">
    <location>
        <begin position="47"/>
        <end position="297"/>
    </location>
</feature>
<dbReference type="GO" id="GO:0016702">
    <property type="term" value="F:oxidoreductase activity, acting on single donors with incorporation of molecular oxygen, incorporation of two atoms of oxygen"/>
    <property type="evidence" value="ECO:0007669"/>
    <property type="project" value="UniProtKB-ARBA"/>
</dbReference>
<sequence>MLTTWIILLAIQMFGLPSESKILGAYILPHGGIALDPKFFNSTNTTSIEQAWKLHNASVEVGMEISRLNPDLIFISTPHGVSDLNNFVFYLNTNAEGRADTDNCDCPPCCYNVSVKINTNLSMGLAESLGRHMRVSGLTANGSPGTATSPFPLRWGEVIPLHFMGDLKNAEVVIFSMPSRRYSQSVEMIPELLALGGELFKELEGLPERVVVVISGDLAHTHDRDGPYGYSDAAEPFDQACGRWITAKNRKEITKVAASYVTKALSCGYTGFVMLQGMIDGVGVNSWDFHLHANYHPSYYGMMVASINRTNFKLPPTNGNQTLHKSFISQIFGAIMDIMKQFT</sequence>